<proteinExistence type="predicted"/>
<dbReference type="GeneID" id="36385451"/>
<reference evidence="1" key="2">
    <citation type="submission" date="2014-09" db="EMBL/GenBank/DDBJ databases">
        <authorList>
            <person name="Aslett A.Martin."/>
        </authorList>
    </citation>
    <scope>NUCLEOTIDE SEQUENCE</scope>
    <source>
        <strain evidence="1">ED321 Heterogonic</strain>
    </source>
</reference>
<organism evidence="1">
    <name type="scientific">Strongyloides ratti</name>
    <name type="common">Parasitic roundworm</name>
    <dbReference type="NCBI Taxonomy" id="34506"/>
    <lineage>
        <taxon>Eukaryota</taxon>
        <taxon>Metazoa</taxon>
        <taxon>Ecdysozoa</taxon>
        <taxon>Nematoda</taxon>
        <taxon>Chromadorea</taxon>
        <taxon>Rhabditida</taxon>
        <taxon>Tylenchina</taxon>
        <taxon>Panagrolaimomorpha</taxon>
        <taxon>Strongyloidoidea</taxon>
        <taxon>Strongyloididae</taxon>
        <taxon>Strongyloides</taxon>
    </lineage>
</organism>
<dbReference type="Proteomes" id="UP000035682">
    <property type="component" value="Unplaced"/>
</dbReference>
<reference evidence="3" key="3">
    <citation type="submission" date="2020-12" db="UniProtKB">
        <authorList>
            <consortium name="WormBaseParasite"/>
        </authorList>
    </citation>
    <scope>IDENTIFICATION</scope>
</reference>
<dbReference type="EMBL" id="LN609400">
    <property type="protein sequence ID" value="CEF60638.1"/>
    <property type="molecule type" value="Genomic_DNA"/>
</dbReference>
<dbReference type="AlphaFoldDB" id="A0A090MR37"/>
<evidence type="ECO:0000313" key="4">
    <source>
        <dbReference type="WormBase" id="SRAE_X000237200"/>
    </source>
</evidence>
<dbReference type="CTD" id="36385451"/>
<sequence>MNIYEKLLWTSTPREMARKFLMEMRNYQKGRRIPTAKINAIISRLNIMKDCGRILTTLKFKRIRMKDFRKEPKKYEKKIQEGLEELQMKIFFNKENLSMAVRMSRKLKCITGKELEKVKEKNESLCKYSKSFFS</sequence>
<gene>
    <name evidence="1 3 4" type="ORF">SRAE_X000237200</name>
</gene>
<name>A0A090MR37_STRRB</name>
<evidence type="ECO:0000313" key="3">
    <source>
        <dbReference type="WBParaSite" id="SRAE_X000237200.1"/>
    </source>
</evidence>
<dbReference type="WormBase" id="SRAE_X000237200">
    <property type="protein sequence ID" value="SRP03680"/>
    <property type="gene ID" value="WBGene00267957"/>
</dbReference>
<accession>A0A090MR37</accession>
<evidence type="ECO:0000313" key="1">
    <source>
        <dbReference type="EMBL" id="CEF60638.1"/>
    </source>
</evidence>
<protein>
    <submittedName>
        <fullName evidence="1 3">Uncharacterized protein</fullName>
    </submittedName>
</protein>
<reference evidence="2" key="1">
    <citation type="submission" date="2014-09" db="EMBL/GenBank/DDBJ databases">
        <authorList>
            <person name="Martin A.A."/>
        </authorList>
    </citation>
    <scope>NUCLEOTIDE SEQUENCE</scope>
    <source>
        <strain evidence="2">ED321</strain>
    </source>
</reference>
<dbReference type="WBParaSite" id="SRAE_X000237200.1">
    <property type="protein sequence ID" value="SRAE_X000237200.1"/>
    <property type="gene ID" value="WBGene00267957"/>
</dbReference>
<evidence type="ECO:0000313" key="2">
    <source>
        <dbReference type="Proteomes" id="UP000035682"/>
    </source>
</evidence>
<dbReference type="RefSeq" id="XP_024499847.1">
    <property type="nucleotide sequence ID" value="XM_024645578.1"/>
</dbReference>
<keyword evidence="2" id="KW-1185">Reference proteome</keyword>